<name>A0A4D9DS33_9SAUR</name>
<organism evidence="2 3">
    <name type="scientific">Platysternon megacephalum</name>
    <name type="common">big-headed turtle</name>
    <dbReference type="NCBI Taxonomy" id="55544"/>
    <lineage>
        <taxon>Eukaryota</taxon>
        <taxon>Metazoa</taxon>
        <taxon>Chordata</taxon>
        <taxon>Craniata</taxon>
        <taxon>Vertebrata</taxon>
        <taxon>Euteleostomi</taxon>
        <taxon>Archelosauria</taxon>
        <taxon>Testudinata</taxon>
        <taxon>Testudines</taxon>
        <taxon>Cryptodira</taxon>
        <taxon>Durocryptodira</taxon>
        <taxon>Testudinoidea</taxon>
        <taxon>Platysternidae</taxon>
        <taxon>Platysternon</taxon>
    </lineage>
</organism>
<reference evidence="2 3" key="2">
    <citation type="submission" date="2019-04" db="EMBL/GenBank/DDBJ databases">
        <title>The genome sequence of big-headed turtle.</title>
        <authorList>
            <person name="Gong S."/>
        </authorList>
    </citation>
    <scope>NUCLEOTIDE SEQUENCE [LARGE SCALE GENOMIC DNA]</scope>
    <source>
        <strain evidence="2">DO16091913</strain>
        <tissue evidence="2">Muscle</tissue>
    </source>
</reference>
<dbReference type="AlphaFoldDB" id="A0A4D9DS33"/>
<protein>
    <submittedName>
        <fullName evidence="2">Spectrin beta chain, non-erythrocytic 4</fullName>
    </submittedName>
</protein>
<dbReference type="Proteomes" id="UP000297703">
    <property type="component" value="Unassembled WGS sequence"/>
</dbReference>
<evidence type="ECO:0000313" key="2">
    <source>
        <dbReference type="EMBL" id="TFJ97652.1"/>
    </source>
</evidence>
<reference evidence="2 3" key="1">
    <citation type="submission" date="2019-04" db="EMBL/GenBank/DDBJ databases">
        <title>Draft genome of the big-headed turtle Platysternon megacephalum.</title>
        <authorList>
            <person name="Gong S."/>
        </authorList>
    </citation>
    <scope>NUCLEOTIDE SEQUENCE [LARGE SCALE GENOMIC DNA]</scope>
    <source>
        <strain evidence="2">DO16091913</strain>
        <tissue evidence="2">Muscle</tissue>
    </source>
</reference>
<evidence type="ECO:0000256" key="1">
    <source>
        <dbReference type="SAM" id="MobiDB-lite"/>
    </source>
</evidence>
<proteinExistence type="predicted"/>
<accession>A0A4D9DS33</accession>
<dbReference type="EMBL" id="QXTE01000472">
    <property type="protein sequence ID" value="TFJ97652.1"/>
    <property type="molecule type" value="Genomic_DNA"/>
</dbReference>
<sequence length="102" mass="10399">MPRSGANAGAQRGSGRAAPQHSRFLEEITPAPRSHGTDKICPEELTDANQAGGGRGGSSMCRTPVKRATSGGGKVLKFSGSLPPISGVSAALPPPRVLWGTH</sequence>
<evidence type="ECO:0000313" key="3">
    <source>
        <dbReference type="Proteomes" id="UP000297703"/>
    </source>
</evidence>
<gene>
    <name evidence="2" type="ORF">DR999_PMT20506</name>
</gene>
<keyword evidence="3" id="KW-1185">Reference proteome</keyword>
<feature type="region of interest" description="Disordered" evidence="1">
    <location>
        <begin position="1"/>
        <end position="102"/>
    </location>
</feature>
<comment type="caution">
    <text evidence="2">The sequence shown here is derived from an EMBL/GenBank/DDBJ whole genome shotgun (WGS) entry which is preliminary data.</text>
</comment>